<evidence type="ECO:0000313" key="8">
    <source>
        <dbReference type="EMBL" id="RPD63898.1"/>
    </source>
</evidence>
<dbReference type="FunFam" id="3.40.50.300:FF:000692">
    <property type="entry name" value="Guanine nucleotide-binding protein subunit alpha"/>
    <property type="match status" value="1"/>
</dbReference>
<organism evidence="8 9">
    <name type="scientific">Lentinus tigrinus ALCF2SS1-6</name>
    <dbReference type="NCBI Taxonomy" id="1328759"/>
    <lineage>
        <taxon>Eukaryota</taxon>
        <taxon>Fungi</taxon>
        <taxon>Dikarya</taxon>
        <taxon>Basidiomycota</taxon>
        <taxon>Agaricomycotina</taxon>
        <taxon>Agaricomycetes</taxon>
        <taxon>Polyporales</taxon>
        <taxon>Polyporaceae</taxon>
        <taxon>Lentinus</taxon>
    </lineage>
</organism>
<gene>
    <name evidence="8" type="ORF">L227DRAFT_608428</name>
</gene>
<dbReference type="SMART" id="SM00275">
    <property type="entry name" value="G_alpha"/>
    <property type="match status" value="1"/>
</dbReference>
<protein>
    <submittedName>
        <fullName evidence="8">G-alpha-domain-containing protein</fullName>
    </submittedName>
</protein>
<dbReference type="PANTHER" id="PTHR10218">
    <property type="entry name" value="GTP-BINDING PROTEIN ALPHA SUBUNIT"/>
    <property type="match status" value="1"/>
</dbReference>
<dbReference type="PROSITE" id="PS51882">
    <property type="entry name" value="G_ALPHA"/>
    <property type="match status" value="1"/>
</dbReference>
<dbReference type="EMBL" id="ML122255">
    <property type="protein sequence ID" value="RPD63898.1"/>
    <property type="molecule type" value="Genomic_DNA"/>
</dbReference>
<evidence type="ECO:0000256" key="5">
    <source>
        <dbReference type="PIRSR" id="PIRSR601019-1"/>
    </source>
</evidence>
<feature type="binding site" evidence="5">
    <location>
        <begin position="359"/>
        <end position="362"/>
    </location>
    <ligand>
        <name>GTP</name>
        <dbReference type="ChEBI" id="CHEBI:37565"/>
    </ligand>
</feature>
<dbReference type="PANTHER" id="PTHR10218:SF360">
    <property type="entry name" value="GUANINE NUCLEOTIDE-BINDING PROTEIN SUBUNIT ALPHA HOMOLOG"/>
    <property type="match status" value="1"/>
</dbReference>
<dbReference type="GO" id="GO:0046872">
    <property type="term" value="F:metal ion binding"/>
    <property type="evidence" value="ECO:0007669"/>
    <property type="project" value="UniProtKB-KW"/>
</dbReference>
<feature type="binding site" evidence="5">
    <location>
        <begin position="62"/>
        <end position="67"/>
    </location>
    <ligand>
        <name>GTP</name>
        <dbReference type="ChEBI" id="CHEBI:37565"/>
    </ligand>
</feature>
<evidence type="ECO:0000256" key="3">
    <source>
        <dbReference type="ARBA" id="ARBA00023134"/>
    </source>
</evidence>
<feature type="binding site" evidence="6">
    <location>
        <position position="66"/>
    </location>
    <ligand>
        <name>Mg(2+)</name>
        <dbReference type="ChEBI" id="CHEBI:18420"/>
    </ligand>
</feature>
<dbReference type="Gene3D" id="1.10.400.10">
    <property type="entry name" value="GI Alpha 1, domain 2-like"/>
    <property type="match status" value="1"/>
</dbReference>
<dbReference type="InterPro" id="IPR001019">
    <property type="entry name" value="Gprotein_alpha_su"/>
</dbReference>
<feature type="binding site" evidence="5">
    <location>
        <position position="420"/>
    </location>
    <ligand>
        <name>GTP</name>
        <dbReference type="ChEBI" id="CHEBI:37565"/>
    </ligand>
</feature>
<evidence type="ECO:0000256" key="2">
    <source>
        <dbReference type="ARBA" id="ARBA00022741"/>
    </source>
</evidence>
<feature type="region of interest" description="Disordered" evidence="7">
    <location>
        <begin position="145"/>
        <end position="173"/>
    </location>
</feature>
<feature type="binding site" evidence="6">
    <location>
        <position position="266"/>
    </location>
    <ligand>
        <name>Mg(2+)</name>
        <dbReference type="ChEBI" id="CHEBI:18420"/>
    </ligand>
</feature>
<keyword evidence="9" id="KW-1185">Reference proteome</keyword>
<dbReference type="InterPro" id="IPR027417">
    <property type="entry name" value="P-loop_NTPase"/>
</dbReference>
<dbReference type="Pfam" id="PF00503">
    <property type="entry name" value="G-alpha"/>
    <property type="match status" value="1"/>
</dbReference>
<dbReference type="AlphaFoldDB" id="A0A5C2SKT3"/>
<dbReference type="GO" id="GO:0031683">
    <property type="term" value="F:G-protein beta/gamma-subunit complex binding"/>
    <property type="evidence" value="ECO:0007669"/>
    <property type="project" value="InterPro"/>
</dbReference>
<evidence type="ECO:0000256" key="1">
    <source>
        <dbReference type="ARBA" id="ARBA00022723"/>
    </source>
</evidence>
<feature type="region of interest" description="Disordered" evidence="7">
    <location>
        <begin position="1"/>
        <end position="27"/>
    </location>
</feature>
<evidence type="ECO:0000256" key="7">
    <source>
        <dbReference type="SAM" id="MobiDB-lite"/>
    </source>
</evidence>
<dbReference type="SUPFAM" id="SSF47895">
    <property type="entry name" value="Transducin (alpha subunit), insertion domain"/>
    <property type="match status" value="1"/>
</dbReference>
<keyword evidence="4" id="KW-0807">Transducer</keyword>
<dbReference type="GO" id="GO:0005737">
    <property type="term" value="C:cytoplasm"/>
    <property type="evidence" value="ECO:0007669"/>
    <property type="project" value="TreeGrafter"/>
</dbReference>
<feature type="compositionally biased region" description="Basic and acidic residues" evidence="7">
    <location>
        <begin position="15"/>
        <end position="27"/>
    </location>
</feature>
<name>A0A5C2SKT3_9APHY</name>
<dbReference type="Gene3D" id="3.40.50.300">
    <property type="entry name" value="P-loop containing nucleotide triphosphate hydrolases"/>
    <property type="match status" value="2"/>
</dbReference>
<reference evidence="8" key="1">
    <citation type="journal article" date="2018" name="Genome Biol. Evol.">
        <title>Genomics and development of Lentinus tigrinus, a white-rot wood-decaying mushroom with dimorphic fruiting bodies.</title>
        <authorList>
            <person name="Wu B."/>
            <person name="Xu Z."/>
            <person name="Knudson A."/>
            <person name="Carlson A."/>
            <person name="Chen N."/>
            <person name="Kovaka S."/>
            <person name="LaButti K."/>
            <person name="Lipzen A."/>
            <person name="Pennachio C."/>
            <person name="Riley R."/>
            <person name="Schakwitz W."/>
            <person name="Umezawa K."/>
            <person name="Ohm R.A."/>
            <person name="Grigoriev I.V."/>
            <person name="Nagy L.G."/>
            <person name="Gibbons J."/>
            <person name="Hibbett D."/>
        </authorList>
    </citation>
    <scope>NUCLEOTIDE SEQUENCE [LARGE SCALE GENOMIC DNA]</scope>
    <source>
        <strain evidence="8">ALCF2SS1-6</strain>
    </source>
</reference>
<sequence length="448" mass="50757">MSSNVWPPVPTNENANDREARLAAEREAKRISDEIDRALEQERQELRKRRPQTKILLLGQAESGKSTMIKHFQLFFCPSQFAAETEAWRTVIHLNLARFVNHVLQVLSTAGSASGKSDPNVRMLQMRLSPLKQVELILSRAINEESPSQLSSPTEETSKPTWRPRAAPEVSIRGGSGWKTLMRRRKGSTAAKSPSIPDEVEDARQILDACKDDIVALWQSSILRTLEEEGMDLHHHARYFLDNAARVANLSYTPTTDDILRARLRTLGVEEYRMTMETAAEKGSDWVFYDVGGSRNQRAAWASYFDDVNAVIFLCPMSGFNQRLSEDGSVNRLFDSMELWETVCKSKLLANAMFILLLNKADILYAKLKAGIKFEDYVASYHGRPNKAEYVADYLREQMILTHRMCSPKRRQLHAHVTCAIDTTVMGAVLNSIRDCILVIILQQTTLL</sequence>
<dbReference type="GO" id="GO:0007188">
    <property type="term" value="P:adenylate cyclase-modulating G protein-coupled receptor signaling pathway"/>
    <property type="evidence" value="ECO:0007669"/>
    <property type="project" value="TreeGrafter"/>
</dbReference>
<dbReference type="GO" id="GO:0001664">
    <property type="term" value="F:G protein-coupled receptor binding"/>
    <property type="evidence" value="ECO:0007669"/>
    <property type="project" value="TreeGrafter"/>
</dbReference>
<proteinExistence type="predicted"/>
<evidence type="ECO:0000256" key="4">
    <source>
        <dbReference type="ARBA" id="ARBA00023224"/>
    </source>
</evidence>
<keyword evidence="1 6" id="KW-0479">Metal-binding</keyword>
<dbReference type="GO" id="GO:0003924">
    <property type="term" value="F:GTPase activity"/>
    <property type="evidence" value="ECO:0007669"/>
    <property type="project" value="InterPro"/>
</dbReference>
<dbReference type="GO" id="GO:0005525">
    <property type="term" value="F:GTP binding"/>
    <property type="evidence" value="ECO:0007669"/>
    <property type="project" value="UniProtKB-KW"/>
</dbReference>
<feature type="binding site" evidence="5">
    <location>
        <begin position="260"/>
        <end position="266"/>
    </location>
    <ligand>
        <name>GTP</name>
        <dbReference type="ChEBI" id="CHEBI:37565"/>
    </ligand>
</feature>
<dbReference type="OrthoDB" id="5817230at2759"/>
<dbReference type="SUPFAM" id="SSF52540">
    <property type="entry name" value="P-loop containing nucleoside triphosphate hydrolases"/>
    <property type="match status" value="1"/>
</dbReference>
<evidence type="ECO:0000313" key="9">
    <source>
        <dbReference type="Proteomes" id="UP000313359"/>
    </source>
</evidence>
<dbReference type="STRING" id="1328759.A0A5C2SKT3"/>
<keyword evidence="3 5" id="KW-0342">GTP-binding</keyword>
<dbReference type="PRINTS" id="PR00318">
    <property type="entry name" value="GPROTEINA"/>
</dbReference>
<accession>A0A5C2SKT3</accession>
<dbReference type="GO" id="GO:0005834">
    <property type="term" value="C:heterotrimeric G-protein complex"/>
    <property type="evidence" value="ECO:0007669"/>
    <property type="project" value="TreeGrafter"/>
</dbReference>
<keyword evidence="6" id="KW-0460">Magnesium</keyword>
<evidence type="ECO:0000256" key="6">
    <source>
        <dbReference type="PIRSR" id="PIRSR601019-2"/>
    </source>
</evidence>
<keyword evidence="2 5" id="KW-0547">Nucleotide-binding</keyword>
<dbReference type="InterPro" id="IPR011025">
    <property type="entry name" value="GproteinA_insert"/>
</dbReference>
<dbReference type="Proteomes" id="UP000313359">
    <property type="component" value="Unassembled WGS sequence"/>
</dbReference>
<feature type="compositionally biased region" description="Polar residues" evidence="7">
    <location>
        <begin position="145"/>
        <end position="155"/>
    </location>
</feature>